<evidence type="ECO:0000256" key="1">
    <source>
        <dbReference type="SAM" id="Phobius"/>
    </source>
</evidence>
<comment type="caution">
    <text evidence="2">The sequence shown here is derived from an EMBL/GenBank/DDBJ whole genome shotgun (WGS) entry which is preliminary data.</text>
</comment>
<keyword evidence="3" id="KW-1185">Reference proteome</keyword>
<dbReference type="PANTHER" id="PTHR21180:SF32">
    <property type="entry name" value="ENDONUCLEASE_EXONUCLEASE_PHOSPHATASE FAMILY DOMAIN-CONTAINING PROTEIN 1"/>
    <property type="match status" value="1"/>
</dbReference>
<accession>A0A7W5DS10</accession>
<dbReference type="GO" id="GO:0015627">
    <property type="term" value="C:type II protein secretion system complex"/>
    <property type="evidence" value="ECO:0007669"/>
    <property type="project" value="TreeGrafter"/>
</dbReference>
<sequence>MWKEWFYFTKGQRIGIITLISIIICVMIVDAILPSLFPKHPQETDLFNQQAKMFLDSLQVESKTNHYSNIGYAKSDDKALLHSKEYLPSPILFQFNPNTLDSIGFVKLGLKPYVASNIIKYRLMGGRFHKPNDFAKIWGVTEDKFTELLPYIQIPVEVVASQQTNEAYASIKKKDIILDLNSADTAQLQQIWGVGKGYAKRIVAYRKRLGGYVSVTQLHEIWGMTSETYAQIFPHFTVNTLLINKIRINKASVERLMYHPYLNFTKAKAIYDFRRNISHINNIEDLKNISELDPATLTKISPYLSFD</sequence>
<protein>
    <submittedName>
        <fullName evidence="2">DNA uptake protein ComE-like DNA-binding protein</fullName>
    </submittedName>
</protein>
<dbReference type="GO" id="GO:0015628">
    <property type="term" value="P:protein secretion by the type II secretion system"/>
    <property type="evidence" value="ECO:0007669"/>
    <property type="project" value="TreeGrafter"/>
</dbReference>
<dbReference type="Gene3D" id="1.10.150.320">
    <property type="entry name" value="Photosystem II 12 kDa extrinsic protein"/>
    <property type="match status" value="1"/>
</dbReference>
<feature type="transmembrane region" description="Helical" evidence="1">
    <location>
        <begin position="12"/>
        <end position="33"/>
    </location>
</feature>
<keyword evidence="1" id="KW-1133">Transmembrane helix</keyword>
<dbReference type="EMBL" id="JACHYB010000002">
    <property type="protein sequence ID" value="MBB3188005.1"/>
    <property type="molecule type" value="Genomic_DNA"/>
</dbReference>
<dbReference type="PANTHER" id="PTHR21180">
    <property type="entry name" value="ENDONUCLEASE/EXONUCLEASE/PHOSPHATASE FAMILY DOMAIN-CONTAINING PROTEIN 1"/>
    <property type="match status" value="1"/>
</dbReference>
<dbReference type="GO" id="GO:0003677">
    <property type="term" value="F:DNA binding"/>
    <property type="evidence" value="ECO:0007669"/>
    <property type="project" value="UniProtKB-KW"/>
</dbReference>
<proteinExistence type="predicted"/>
<keyword evidence="1" id="KW-0812">Transmembrane</keyword>
<dbReference type="Pfam" id="PF12836">
    <property type="entry name" value="HHH_3"/>
    <property type="match status" value="3"/>
</dbReference>
<evidence type="ECO:0000313" key="2">
    <source>
        <dbReference type="EMBL" id="MBB3188005.1"/>
    </source>
</evidence>
<dbReference type="SUPFAM" id="SSF47781">
    <property type="entry name" value="RuvA domain 2-like"/>
    <property type="match status" value="3"/>
</dbReference>
<dbReference type="Gene3D" id="1.10.150.280">
    <property type="entry name" value="AF1531-like domain"/>
    <property type="match status" value="1"/>
</dbReference>
<gene>
    <name evidence="2" type="ORF">FHX64_002203</name>
</gene>
<dbReference type="AlphaFoldDB" id="A0A7W5DS10"/>
<reference evidence="2 3" key="1">
    <citation type="submission" date="2020-08" db="EMBL/GenBank/DDBJ databases">
        <title>Genomic Encyclopedia of Type Strains, Phase IV (KMG-IV): sequencing the most valuable type-strain genomes for metagenomic binning, comparative biology and taxonomic classification.</title>
        <authorList>
            <person name="Goeker M."/>
        </authorList>
    </citation>
    <scope>NUCLEOTIDE SEQUENCE [LARGE SCALE GENOMIC DNA]</scope>
    <source>
        <strain evidence="2 3">DSM 27471</strain>
    </source>
</reference>
<keyword evidence="1" id="KW-0472">Membrane</keyword>
<keyword evidence="2" id="KW-0238">DNA-binding</keyword>
<evidence type="ECO:0000313" key="3">
    <source>
        <dbReference type="Proteomes" id="UP000544222"/>
    </source>
</evidence>
<dbReference type="RefSeq" id="WP_183413799.1">
    <property type="nucleotide sequence ID" value="NZ_JACHYB010000002.1"/>
</dbReference>
<organism evidence="2 3">
    <name type="scientific">Microbacter margulisiae</name>
    <dbReference type="NCBI Taxonomy" id="1350067"/>
    <lineage>
        <taxon>Bacteria</taxon>
        <taxon>Pseudomonadati</taxon>
        <taxon>Bacteroidota</taxon>
        <taxon>Bacteroidia</taxon>
        <taxon>Bacteroidales</taxon>
        <taxon>Porphyromonadaceae</taxon>
        <taxon>Microbacter</taxon>
    </lineage>
</organism>
<dbReference type="InterPro" id="IPR010994">
    <property type="entry name" value="RuvA_2-like"/>
</dbReference>
<name>A0A7W5DS10_9PORP</name>
<dbReference type="InterPro" id="IPR051675">
    <property type="entry name" value="Endo/Exo/Phosphatase_dom_1"/>
</dbReference>
<dbReference type="Proteomes" id="UP000544222">
    <property type="component" value="Unassembled WGS sequence"/>
</dbReference>